<dbReference type="InterPro" id="IPR045379">
    <property type="entry name" value="Crinkler_N"/>
</dbReference>
<dbReference type="PANTHER" id="PTHR33129:SF1">
    <property type="entry name" value="ATP-BINDING PROTEIN"/>
    <property type="match status" value="1"/>
</dbReference>
<protein>
    <recommendedName>
        <fullName evidence="4">Crinkler effector protein N-terminal domain-containing protein</fullName>
    </recommendedName>
</protein>
<dbReference type="InterPro" id="IPR027417">
    <property type="entry name" value="P-loop_NTPase"/>
</dbReference>
<comment type="caution">
    <text evidence="5">The sequence shown here is derived from an EMBL/GenBank/DDBJ whole genome shotgun (WGS) entry which is preliminary data.</text>
</comment>
<keyword evidence="3" id="KW-0964">Secreted</keyword>
<sequence>MVGCFILGSGIVFNFEIGQYKDFTQLKKAIWEEDKEYFESVGIKNEKRFKLWKVQISTKNNNEYDKLLENHHEDLDVKEDFGGERLDETWLIDSIFKCPPPEEHIHIMVQPPPPATTGTLSIPMKRQAEPQVYNREPVAPREREFWNELAKAQIVLKLPDDADKTIYMSEPLSRYMKVEGNEIVLDDNVMLNSQDELIFCDGSSVSESEKIIMGFVKFLHLRKSPNGIVYGIPNQDILIKKSYLQMIEKIELDRAREAKGCMIIGSPGIGKTHFSLYFAFYITRRYNSNDIMYEQKFQNVSRLLHIKSNGAVMKVLDSQLEDPQDCFYIVDSVKPAPWDTKYTLLVTTPKRDLWHDLVKVHPRKYYAPVWSEEEIWNVWNHQYKDKIVETRVEELIKKWGCIPRRVFVEYENEPDLTYLVSKVDVYKFLKNDGGDLDDDYTGKIIHIIPNADFTNKKYVPGSAEICKELYRYHRNRTKEMIINVIRDFAGGDGGTLAGNFFEMLAHDVLRKGGRFNIRRLTDDNYKLPDLQNLESNRFDDVQEITSGYYNFPKIKNLESVDAITPQCNGVHHLYQITTASRHDTKVNGLLKLENHLGGNLLIRLYFVVPDINNIFDNFRYQNYVTTKGGIYEGWNRNNKWIRDGIEQYVLEIKLDSNQNPDMA</sequence>
<keyword evidence="6" id="KW-1185">Reference proteome</keyword>
<evidence type="ECO:0000256" key="3">
    <source>
        <dbReference type="ARBA" id="ARBA00022525"/>
    </source>
</evidence>
<evidence type="ECO:0000256" key="1">
    <source>
        <dbReference type="ARBA" id="ARBA00004340"/>
    </source>
</evidence>
<dbReference type="Proteomes" id="UP000247702">
    <property type="component" value="Unassembled WGS sequence"/>
</dbReference>
<comment type="subcellular location">
    <subcellularLocation>
        <location evidence="1">Host cell</location>
    </subcellularLocation>
    <subcellularLocation>
        <location evidence="2">Secreted</location>
    </subcellularLocation>
</comment>
<dbReference type="PANTHER" id="PTHR33129">
    <property type="entry name" value="PROTEIN KINASE DOMAIN-CONTAINING PROTEIN-RELATED"/>
    <property type="match status" value="1"/>
</dbReference>
<dbReference type="GO" id="GO:0043657">
    <property type="term" value="C:host cell"/>
    <property type="evidence" value="ECO:0007669"/>
    <property type="project" value="UniProtKB-SubCell"/>
</dbReference>
<name>A0A2Z6RNB7_9GLOM</name>
<proteinExistence type="predicted"/>
<gene>
    <name evidence="5" type="ORF">RclHR1_22250005</name>
</gene>
<dbReference type="EMBL" id="BEXD01001364">
    <property type="protein sequence ID" value="GBB93756.1"/>
    <property type="molecule type" value="Genomic_DNA"/>
</dbReference>
<evidence type="ECO:0000256" key="2">
    <source>
        <dbReference type="ARBA" id="ARBA00004613"/>
    </source>
</evidence>
<dbReference type="InterPro" id="IPR052980">
    <property type="entry name" value="Crinkler_effector"/>
</dbReference>
<dbReference type="GO" id="GO:0005576">
    <property type="term" value="C:extracellular region"/>
    <property type="evidence" value="ECO:0007669"/>
    <property type="project" value="UniProtKB-SubCell"/>
</dbReference>
<dbReference type="Pfam" id="PF20147">
    <property type="entry name" value="Crinkler"/>
    <property type="match status" value="1"/>
</dbReference>
<feature type="domain" description="Crinkler effector protein N-terminal" evidence="4">
    <location>
        <begin position="4"/>
        <end position="110"/>
    </location>
</feature>
<evidence type="ECO:0000313" key="5">
    <source>
        <dbReference type="EMBL" id="GBB93756.1"/>
    </source>
</evidence>
<accession>A0A2Z6RNB7</accession>
<evidence type="ECO:0000313" key="6">
    <source>
        <dbReference type="Proteomes" id="UP000247702"/>
    </source>
</evidence>
<reference evidence="5 6" key="1">
    <citation type="submission" date="2017-11" db="EMBL/GenBank/DDBJ databases">
        <title>The genome of Rhizophagus clarus HR1 reveals common genetic basis of auxotrophy among arbuscular mycorrhizal fungi.</title>
        <authorList>
            <person name="Kobayashi Y."/>
        </authorList>
    </citation>
    <scope>NUCLEOTIDE SEQUENCE [LARGE SCALE GENOMIC DNA]</scope>
    <source>
        <strain evidence="5 6">HR1</strain>
    </source>
</reference>
<dbReference type="SUPFAM" id="SSF52540">
    <property type="entry name" value="P-loop containing nucleoside triphosphate hydrolases"/>
    <property type="match status" value="1"/>
</dbReference>
<organism evidence="5 6">
    <name type="scientific">Rhizophagus clarus</name>
    <dbReference type="NCBI Taxonomy" id="94130"/>
    <lineage>
        <taxon>Eukaryota</taxon>
        <taxon>Fungi</taxon>
        <taxon>Fungi incertae sedis</taxon>
        <taxon>Mucoromycota</taxon>
        <taxon>Glomeromycotina</taxon>
        <taxon>Glomeromycetes</taxon>
        <taxon>Glomerales</taxon>
        <taxon>Glomeraceae</taxon>
        <taxon>Rhizophagus</taxon>
    </lineage>
</organism>
<dbReference type="AlphaFoldDB" id="A0A2Z6RNB7"/>
<evidence type="ECO:0000259" key="4">
    <source>
        <dbReference type="Pfam" id="PF20147"/>
    </source>
</evidence>